<gene>
    <name evidence="2" type="ordered locus">Sta7437_3600</name>
</gene>
<dbReference type="Proteomes" id="UP000010473">
    <property type="component" value="Chromosome"/>
</dbReference>
<accession>K9XX56</accession>
<dbReference type="InterPro" id="IPR056100">
    <property type="entry name" value="DUF7683"/>
</dbReference>
<protein>
    <recommendedName>
        <fullName evidence="1">DUF7683 domain-containing protein</fullName>
    </recommendedName>
</protein>
<dbReference type="STRING" id="111780.Sta7437_3600"/>
<organism evidence="2 3">
    <name type="scientific">Stanieria cyanosphaera (strain ATCC 29371 / PCC 7437)</name>
    <dbReference type="NCBI Taxonomy" id="111780"/>
    <lineage>
        <taxon>Bacteria</taxon>
        <taxon>Bacillati</taxon>
        <taxon>Cyanobacteriota</taxon>
        <taxon>Cyanophyceae</taxon>
        <taxon>Pleurocapsales</taxon>
        <taxon>Dermocarpellaceae</taxon>
        <taxon>Stanieria</taxon>
    </lineage>
</organism>
<dbReference type="EMBL" id="CP003653">
    <property type="protein sequence ID" value="AFZ37098.1"/>
    <property type="molecule type" value="Genomic_DNA"/>
</dbReference>
<evidence type="ECO:0000313" key="3">
    <source>
        <dbReference type="Proteomes" id="UP000010473"/>
    </source>
</evidence>
<name>K9XX56_STAC7</name>
<dbReference type="HOGENOM" id="CLU_1214206_0_0_3"/>
<evidence type="ECO:0000259" key="1">
    <source>
        <dbReference type="Pfam" id="PF24731"/>
    </source>
</evidence>
<dbReference type="Pfam" id="PF24731">
    <property type="entry name" value="DUF7683"/>
    <property type="match status" value="1"/>
</dbReference>
<dbReference type="AlphaFoldDB" id="K9XX56"/>
<keyword evidence="3" id="KW-1185">Reference proteome</keyword>
<feature type="domain" description="DUF7683" evidence="1">
    <location>
        <begin position="34"/>
        <end position="105"/>
    </location>
</feature>
<dbReference type="KEGG" id="scs:Sta7437_3600"/>
<dbReference type="OrthoDB" id="583021at2"/>
<evidence type="ECO:0000313" key="2">
    <source>
        <dbReference type="EMBL" id="AFZ37098.1"/>
    </source>
</evidence>
<dbReference type="eggNOG" id="ENOG502ZE9V">
    <property type="taxonomic scope" value="Bacteria"/>
</dbReference>
<dbReference type="RefSeq" id="WP_015194760.1">
    <property type="nucleotide sequence ID" value="NC_019748.1"/>
</dbReference>
<proteinExistence type="predicted"/>
<reference evidence="3" key="1">
    <citation type="journal article" date="2013" name="Proc. Natl. Acad. Sci. U.S.A.">
        <title>Improving the coverage of the cyanobacterial phylum using diversity-driven genome sequencing.</title>
        <authorList>
            <person name="Shih P.M."/>
            <person name="Wu D."/>
            <person name="Latifi A."/>
            <person name="Axen S.D."/>
            <person name="Fewer D.P."/>
            <person name="Talla E."/>
            <person name="Calteau A."/>
            <person name="Cai F."/>
            <person name="Tandeau de Marsac N."/>
            <person name="Rippka R."/>
            <person name="Herdman M."/>
            <person name="Sivonen K."/>
            <person name="Coursin T."/>
            <person name="Laurent T."/>
            <person name="Goodwin L."/>
            <person name="Nolan M."/>
            <person name="Davenport K.W."/>
            <person name="Han C.S."/>
            <person name="Rubin E.M."/>
            <person name="Eisen J.A."/>
            <person name="Woyke T."/>
            <person name="Gugger M."/>
            <person name="Kerfeld C.A."/>
        </authorList>
    </citation>
    <scope>NUCLEOTIDE SEQUENCE [LARGE SCALE GENOMIC DNA]</scope>
    <source>
        <strain evidence="3">ATCC 29371 / PCC 7437</strain>
    </source>
</reference>
<sequence>MNSEFLINPKLPNKKHDNTVLDKTEEISKPKIDRVLRWFEKEGDDLVGEKVISNVNLEHLQKLFGIDSENPMYDCYLVESPEQINYLQNLLNLELDTKSYDYLVECDMVKPTSVISIKYKICLLINLEGDPNRGGYLIVDEFNENPGLSKDDRFYIKNWKVGYSNSQGLGNLSFDFEVQVMSLQKTLFRHEELLTEIFVESPNREEIKKLVDALRERNPDVIKSSTNN</sequence>